<dbReference type="PANTHER" id="PTHR43888">
    <property type="entry name" value="DNAJ-LIKE-2, ISOFORM A-RELATED"/>
    <property type="match status" value="1"/>
</dbReference>
<evidence type="ECO:0000259" key="7">
    <source>
        <dbReference type="PROSITE" id="PS50076"/>
    </source>
</evidence>
<dbReference type="Gene3D" id="1.10.287.110">
    <property type="entry name" value="DnaJ domain"/>
    <property type="match status" value="1"/>
</dbReference>
<feature type="compositionally biased region" description="Acidic residues" evidence="6">
    <location>
        <begin position="472"/>
        <end position="488"/>
    </location>
</feature>
<dbReference type="GO" id="GO:0008270">
    <property type="term" value="F:zinc ion binding"/>
    <property type="evidence" value="ECO:0007669"/>
    <property type="project" value="UniProtKB-KW"/>
</dbReference>
<dbReference type="InterPro" id="IPR008971">
    <property type="entry name" value="HSP40/DnaJ_pept-bd"/>
</dbReference>
<keyword evidence="3 5" id="KW-0863">Zinc-finger</keyword>
<dbReference type="CDD" id="cd10719">
    <property type="entry name" value="DnaJ_zf"/>
    <property type="match status" value="1"/>
</dbReference>
<dbReference type="CDD" id="cd10747">
    <property type="entry name" value="DnaJ_C"/>
    <property type="match status" value="1"/>
</dbReference>
<protein>
    <recommendedName>
        <fullName evidence="11">DnaJ-domain-containing protein</fullName>
    </recommendedName>
</protein>
<sequence>MKNKNCSSPILVNAPSLKQSTERDQDFENQLFFQGLIIDNSNSEARLSKTRVTTLKLTVSSVGFPSSKEKVDTELYDLLGVPPSASEDDIKKAYRKKNPNDPQAAQKFQEMAAAYEILGDPESRALYDESGMAGLGPGSGGPGGMADAADLFAQFFGGGATFFDFGGGGPGGGPHRHKGQDTEVPYDVTLEDLYNGKSVKMNMAREIICSTCQGSGARGSAKPKECVNCEGKGWTFIQTQIAASRYGTARTKCTECSGQGSKLKEKDRCKKCKGEKTVEEKTRQEIFIEKGMPDGHRIVLAGAGDQQPGIPAGDVIFKLKTTHHESFERSGSNLLTNVKITLSEALLGFSRILIKHLDGRGIRVSSPPGRIIRPGDSIKLRGEGMPTHKHPDQKGDLFIVLDIQMPDAQWLQSVNKPALERLLPPKKDDMDPMPEIVDEVPYEEGDIVDVRARSFPAGSDFFDQGFASQFGEGDEDDWEDEDGDDYGEDNMGGEPECRPQ</sequence>
<keyword evidence="10" id="KW-1185">Reference proteome</keyword>
<dbReference type="FunFam" id="2.10.230.10:FF:000001">
    <property type="entry name" value="DnaJ subfamily A member 2"/>
    <property type="match status" value="1"/>
</dbReference>
<dbReference type="InterPro" id="IPR001305">
    <property type="entry name" value="HSP_DnaJ_Cys-rich_dom"/>
</dbReference>
<evidence type="ECO:0008006" key="11">
    <source>
        <dbReference type="Google" id="ProtNLM"/>
    </source>
</evidence>
<dbReference type="Gene3D" id="2.60.260.20">
    <property type="entry name" value="Urease metallochaperone UreE, N-terminal domain"/>
    <property type="match status" value="2"/>
</dbReference>
<gene>
    <name evidence="9" type="ORF">F5891DRAFT_1129013</name>
</gene>
<dbReference type="GeneID" id="64658643"/>
<dbReference type="Pfam" id="PF00226">
    <property type="entry name" value="DnaJ"/>
    <property type="match status" value="1"/>
</dbReference>
<evidence type="ECO:0000256" key="4">
    <source>
        <dbReference type="ARBA" id="ARBA00022833"/>
    </source>
</evidence>
<dbReference type="AlphaFoldDB" id="A0AAD4E4W0"/>
<dbReference type="RefSeq" id="XP_041224963.1">
    <property type="nucleotide sequence ID" value="XM_041364345.1"/>
</dbReference>
<accession>A0AAD4E4W0</accession>
<evidence type="ECO:0000313" key="10">
    <source>
        <dbReference type="Proteomes" id="UP001195769"/>
    </source>
</evidence>
<dbReference type="CDD" id="cd06257">
    <property type="entry name" value="DnaJ"/>
    <property type="match status" value="1"/>
</dbReference>
<dbReference type="SUPFAM" id="SSF49493">
    <property type="entry name" value="HSP40/DnaJ peptide-binding domain"/>
    <property type="match status" value="2"/>
</dbReference>
<dbReference type="GO" id="GO:0006457">
    <property type="term" value="P:protein folding"/>
    <property type="evidence" value="ECO:0007669"/>
    <property type="project" value="InterPro"/>
</dbReference>
<evidence type="ECO:0000256" key="5">
    <source>
        <dbReference type="PROSITE-ProRule" id="PRU00546"/>
    </source>
</evidence>
<dbReference type="InterPro" id="IPR036869">
    <property type="entry name" value="J_dom_sf"/>
</dbReference>
<dbReference type="InterPro" id="IPR001623">
    <property type="entry name" value="DnaJ_domain"/>
</dbReference>
<dbReference type="GO" id="GO:0051082">
    <property type="term" value="F:unfolded protein binding"/>
    <property type="evidence" value="ECO:0007669"/>
    <property type="project" value="InterPro"/>
</dbReference>
<feature type="region of interest" description="Disordered" evidence="6">
    <location>
        <begin position="1"/>
        <end position="22"/>
    </location>
</feature>
<dbReference type="Pfam" id="PF01556">
    <property type="entry name" value="DnaJ_C"/>
    <property type="match status" value="1"/>
</dbReference>
<feature type="domain" description="J" evidence="7">
    <location>
        <begin position="74"/>
        <end position="131"/>
    </location>
</feature>
<dbReference type="InterPro" id="IPR002939">
    <property type="entry name" value="DnaJ_C"/>
</dbReference>
<dbReference type="Proteomes" id="UP001195769">
    <property type="component" value="Unassembled WGS sequence"/>
</dbReference>
<proteinExistence type="predicted"/>
<dbReference type="Pfam" id="PF00684">
    <property type="entry name" value="DnaJ_CXXCXGXG"/>
    <property type="match status" value="1"/>
</dbReference>
<evidence type="ECO:0000256" key="3">
    <source>
        <dbReference type="ARBA" id="ARBA00022771"/>
    </source>
</evidence>
<dbReference type="PRINTS" id="PR00625">
    <property type="entry name" value="JDOMAIN"/>
</dbReference>
<dbReference type="PROSITE" id="PS00636">
    <property type="entry name" value="DNAJ_1"/>
    <property type="match status" value="1"/>
</dbReference>
<evidence type="ECO:0000256" key="1">
    <source>
        <dbReference type="ARBA" id="ARBA00022723"/>
    </source>
</evidence>
<dbReference type="InterPro" id="IPR036410">
    <property type="entry name" value="HSP_DnaJ_Cys-rich_dom_sf"/>
</dbReference>
<keyword evidence="4 5" id="KW-0862">Zinc</keyword>
<dbReference type="FunFam" id="2.60.260.20:FF:000003">
    <property type="entry name" value="DnaJ subfamily A member 2"/>
    <property type="match status" value="1"/>
</dbReference>
<dbReference type="InterPro" id="IPR018253">
    <property type="entry name" value="DnaJ_domain_CS"/>
</dbReference>
<reference evidence="9" key="1">
    <citation type="journal article" date="2020" name="New Phytol.">
        <title>Comparative genomics reveals dynamic genome evolution in host specialist ectomycorrhizal fungi.</title>
        <authorList>
            <person name="Lofgren L.A."/>
            <person name="Nguyen N.H."/>
            <person name="Vilgalys R."/>
            <person name="Ruytinx J."/>
            <person name="Liao H.L."/>
            <person name="Branco S."/>
            <person name="Kuo A."/>
            <person name="LaButti K."/>
            <person name="Lipzen A."/>
            <person name="Andreopoulos W."/>
            <person name="Pangilinan J."/>
            <person name="Riley R."/>
            <person name="Hundley H."/>
            <person name="Na H."/>
            <person name="Barry K."/>
            <person name="Grigoriev I.V."/>
            <person name="Stajich J.E."/>
            <person name="Kennedy P.G."/>
        </authorList>
    </citation>
    <scope>NUCLEOTIDE SEQUENCE</scope>
    <source>
        <strain evidence="9">FC203</strain>
    </source>
</reference>
<dbReference type="GO" id="GO:0030544">
    <property type="term" value="F:Hsp70 protein binding"/>
    <property type="evidence" value="ECO:0007669"/>
    <property type="project" value="InterPro"/>
</dbReference>
<evidence type="ECO:0000256" key="6">
    <source>
        <dbReference type="SAM" id="MobiDB-lite"/>
    </source>
</evidence>
<evidence type="ECO:0000313" key="9">
    <source>
        <dbReference type="EMBL" id="KAG1899387.1"/>
    </source>
</evidence>
<dbReference type="Gene3D" id="2.10.230.10">
    <property type="entry name" value="Heat shock protein DnaJ, cysteine-rich domain"/>
    <property type="match status" value="1"/>
</dbReference>
<keyword evidence="1 5" id="KW-0479">Metal-binding</keyword>
<dbReference type="SUPFAM" id="SSF46565">
    <property type="entry name" value="Chaperone J-domain"/>
    <property type="match status" value="1"/>
</dbReference>
<feature type="region of interest" description="Disordered" evidence="6">
    <location>
        <begin position="461"/>
        <end position="500"/>
    </location>
</feature>
<dbReference type="InterPro" id="IPR044713">
    <property type="entry name" value="DNJA1/2-like"/>
</dbReference>
<feature type="zinc finger region" description="CR-type" evidence="5">
    <location>
        <begin position="196"/>
        <end position="281"/>
    </location>
</feature>
<dbReference type="EMBL" id="JABBWK010000033">
    <property type="protein sequence ID" value="KAG1899387.1"/>
    <property type="molecule type" value="Genomic_DNA"/>
</dbReference>
<evidence type="ECO:0000256" key="2">
    <source>
        <dbReference type="ARBA" id="ARBA00022737"/>
    </source>
</evidence>
<name>A0AAD4E4W0_9AGAM</name>
<evidence type="ECO:0000259" key="8">
    <source>
        <dbReference type="PROSITE" id="PS51188"/>
    </source>
</evidence>
<comment type="caution">
    <text evidence="9">The sequence shown here is derived from an EMBL/GenBank/DDBJ whole genome shotgun (WGS) entry which is preliminary data.</text>
</comment>
<feature type="compositionally biased region" description="Polar residues" evidence="6">
    <location>
        <begin position="1"/>
        <end position="10"/>
    </location>
</feature>
<organism evidence="9 10">
    <name type="scientific">Suillus fuscotomentosus</name>
    <dbReference type="NCBI Taxonomy" id="1912939"/>
    <lineage>
        <taxon>Eukaryota</taxon>
        <taxon>Fungi</taxon>
        <taxon>Dikarya</taxon>
        <taxon>Basidiomycota</taxon>
        <taxon>Agaricomycotina</taxon>
        <taxon>Agaricomycetes</taxon>
        <taxon>Agaricomycetidae</taxon>
        <taxon>Boletales</taxon>
        <taxon>Suillineae</taxon>
        <taxon>Suillaceae</taxon>
        <taxon>Suillus</taxon>
    </lineage>
</organism>
<dbReference type="SUPFAM" id="SSF57938">
    <property type="entry name" value="DnaJ/Hsp40 cysteine-rich domain"/>
    <property type="match status" value="1"/>
</dbReference>
<dbReference type="PROSITE" id="PS50076">
    <property type="entry name" value="DNAJ_2"/>
    <property type="match status" value="1"/>
</dbReference>
<keyword evidence="2" id="KW-0677">Repeat</keyword>
<feature type="domain" description="CR-type" evidence="8">
    <location>
        <begin position="196"/>
        <end position="281"/>
    </location>
</feature>
<dbReference type="PROSITE" id="PS51188">
    <property type="entry name" value="ZF_CR"/>
    <property type="match status" value="1"/>
</dbReference>
<dbReference type="SMART" id="SM00271">
    <property type="entry name" value="DnaJ"/>
    <property type="match status" value="1"/>
</dbReference>